<sequence length="546" mass="64548">MKSTNTYQYITNNSHQELIDYLKQENKQLNDQLKELNNLLQLNKKALKIMTPQNNDEQNKALLMVLKNLQEENAKLNSQIEKLIIERNQAQNQVLINQQITEEAQRHEKELIVSLQNKITTLQNNLSKAESQLCKLEFLKPEFDEQSGILIKYKQITDINKINKEFHDKIETLNELLILQIKKNKKIEAEKKQLQGLNLKLITNLISLKNAALTSNGNKVILQQQQQMDPQPHQLIKFQQNILHAMNKDENLYSSESEDMSSVDNSPLASPLPVKQENFKPQQENQKFKNSKEIPKLNLSQAIIIQELNAKRQSYQAQDMRKATDGNLLDKLKQYDKALEELKKNYQREMTLNKALETTNNELERRCDNFENQIQILINSNLRYQEKLQKINKQYHFLQQFYLNNKDQVTTTQSHNHRFSQSPTEQSQELVLDTSFIDANEAILSNEQEFKNVQYQMMQQQQYHQQLLQNQNFYQFYYPYNIEDAQRFLLGLAEQIYIGLSEKIDQIIQGQSNQIKEQENRIRSLSEIVQYQNRVQYNQQQQQQQQ</sequence>
<name>A0A8S1KYG8_PARPR</name>
<evidence type="ECO:0000313" key="3">
    <source>
        <dbReference type="Proteomes" id="UP000688137"/>
    </source>
</evidence>
<dbReference type="EMBL" id="CAJJDM010000027">
    <property type="protein sequence ID" value="CAD8058955.1"/>
    <property type="molecule type" value="Genomic_DNA"/>
</dbReference>
<dbReference type="OMA" id="ITNNSHQ"/>
<feature type="coiled-coil region" evidence="1">
    <location>
        <begin position="325"/>
        <end position="394"/>
    </location>
</feature>
<accession>A0A8S1KYG8</accession>
<evidence type="ECO:0000313" key="2">
    <source>
        <dbReference type="EMBL" id="CAD8058955.1"/>
    </source>
</evidence>
<dbReference type="Proteomes" id="UP000688137">
    <property type="component" value="Unassembled WGS sequence"/>
</dbReference>
<feature type="coiled-coil region" evidence="1">
    <location>
        <begin position="12"/>
        <end position="132"/>
    </location>
</feature>
<comment type="caution">
    <text evidence="2">The sequence shown here is derived from an EMBL/GenBank/DDBJ whole genome shotgun (WGS) entry which is preliminary data.</text>
</comment>
<dbReference type="AlphaFoldDB" id="A0A8S1KYG8"/>
<reference evidence="2" key="1">
    <citation type="submission" date="2021-01" db="EMBL/GenBank/DDBJ databases">
        <authorList>
            <consortium name="Genoscope - CEA"/>
            <person name="William W."/>
        </authorList>
    </citation>
    <scope>NUCLEOTIDE SEQUENCE</scope>
</reference>
<proteinExistence type="predicted"/>
<keyword evidence="1" id="KW-0175">Coiled coil</keyword>
<evidence type="ECO:0000256" key="1">
    <source>
        <dbReference type="SAM" id="Coils"/>
    </source>
</evidence>
<organism evidence="2 3">
    <name type="scientific">Paramecium primaurelia</name>
    <dbReference type="NCBI Taxonomy" id="5886"/>
    <lineage>
        <taxon>Eukaryota</taxon>
        <taxon>Sar</taxon>
        <taxon>Alveolata</taxon>
        <taxon>Ciliophora</taxon>
        <taxon>Intramacronucleata</taxon>
        <taxon>Oligohymenophorea</taxon>
        <taxon>Peniculida</taxon>
        <taxon>Parameciidae</taxon>
        <taxon>Paramecium</taxon>
    </lineage>
</organism>
<protein>
    <submittedName>
        <fullName evidence="2">Uncharacterized protein</fullName>
    </submittedName>
</protein>
<gene>
    <name evidence="2" type="ORF">PPRIM_AZ9-3.1.T0280135</name>
</gene>
<keyword evidence="3" id="KW-1185">Reference proteome</keyword>